<keyword evidence="13" id="KW-0756">Sterol biosynthesis</keyword>
<evidence type="ECO:0000313" key="20">
    <source>
        <dbReference type="Proteomes" id="UP000494165"/>
    </source>
</evidence>
<evidence type="ECO:0000256" key="6">
    <source>
        <dbReference type="ARBA" id="ARBA00022548"/>
    </source>
</evidence>
<accession>A0A8S1DZK6</accession>
<comment type="caution">
    <text evidence="19">The sequence shown here is derived from an EMBL/GenBank/DDBJ whole genome shotgun (WGS) entry which is preliminary data.</text>
</comment>
<feature type="binding site" evidence="18">
    <location>
        <position position="168"/>
    </location>
    <ligand>
        <name>substrate</name>
    </ligand>
</feature>
<evidence type="ECO:0000256" key="18">
    <source>
        <dbReference type="PIRSR" id="PIRSR036639-1"/>
    </source>
</evidence>
<keyword evidence="4" id="KW-0963">Cytoplasm</keyword>
<dbReference type="Proteomes" id="UP000494165">
    <property type="component" value="Unassembled WGS sequence"/>
</dbReference>
<reference evidence="19 20" key="1">
    <citation type="submission" date="2020-04" db="EMBL/GenBank/DDBJ databases">
        <authorList>
            <person name="Alioto T."/>
            <person name="Alioto T."/>
            <person name="Gomez Garrido J."/>
        </authorList>
    </citation>
    <scope>NUCLEOTIDE SEQUENCE [LARGE SCALE GENOMIC DNA]</scope>
</reference>
<comment type="subcellular location">
    <subcellularLocation>
        <location evidence="1">Cytoplasm</location>
        <location evidence="1">Cytosol</location>
    </subcellularLocation>
</comment>
<dbReference type="GO" id="GO:0005524">
    <property type="term" value="F:ATP binding"/>
    <property type="evidence" value="ECO:0007669"/>
    <property type="project" value="UniProtKB-KW"/>
</dbReference>
<keyword evidence="9" id="KW-0418">Kinase</keyword>
<dbReference type="GO" id="GO:0004631">
    <property type="term" value="F:phosphomevalonate kinase activity"/>
    <property type="evidence" value="ECO:0007669"/>
    <property type="project" value="UniProtKB-EC"/>
</dbReference>
<sequence>MDPKCVVIFSGKRKSGKDFITEKLVEILGKDNATIVRISAPIKKHWAELHGLDLSQLLDSTSYKEQHRLAMIEWSEQERSKDYGVFCRSAASVAKETLKPVWIVSDARRKTDLKWFRENFGSILKTVRVTADDDIRIQRGWNFTAGVDDVASECDLDDISGWDWTVSNNGKTEAISDFLQELEAWIKQSL</sequence>
<keyword evidence="7" id="KW-0808">Transferase</keyword>
<keyword evidence="20" id="KW-1185">Reference proteome</keyword>
<dbReference type="GO" id="GO:0019287">
    <property type="term" value="P:isopentenyl diphosphate biosynthetic process, mevalonate pathway"/>
    <property type="evidence" value="ECO:0007669"/>
    <property type="project" value="TreeGrafter"/>
</dbReference>
<evidence type="ECO:0000256" key="11">
    <source>
        <dbReference type="ARBA" id="ARBA00022840"/>
    </source>
</evidence>
<evidence type="ECO:0000256" key="12">
    <source>
        <dbReference type="ARBA" id="ARBA00022955"/>
    </source>
</evidence>
<dbReference type="GO" id="GO:0005829">
    <property type="term" value="C:cytosol"/>
    <property type="evidence" value="ECO:0007669"/>
    <property type="project" value="UniProtKB-SubCell"/>
</dbReference>
<evidence type="ECO:0000256" key="1">
    <source>
        <dbReference type="ARBA" id="ARBA00004514"/>
    </source>
</evidence>
<keyword evidence="8 18" id="KW-0547">Nucleotide-binding</keyword>
<dbReference type="NCBIfam" id="TIGR01223">
    <property type="entry name" value="Pmev_kin_anim"/>
    <property type="match status" value="1"/>
</dbReference>
<keyword evidence="6" id="KW-0153">Cholesterol metabolism</keyword>
<evidence type="ECO:0000256" key="17">
    <source>
        <dbReference type="ARBA" id="ARBA00034549"/>
    </source>
</evidence>
<dbReference type="EMBL" id="CADEPI010000625">
    <property type="protein sequence ID" value="CAB3387800.1"/>
    <property type="molecule type" value="Genomic_DNA"/>
</dbReference>
<organism evidence="19 20">
    <name type="scientific">Cloeon dipterum</name>
    <dbReference type="NCBI Taxonomy" id="197152"/>
    <lineage>
        <taxon>Eukaryota</taxon>
        <taxon>Metazoa</taxon>
        <taxon>Ecdysozoa</taxon>
        <taxon>Arthropoda</taxon>
        <taxon>Hexapoda</taxon>
        <taxon>Insecta</taxon>
        <taxon>Pterygota</taxon>
        <taxon>Palaeoptera</taxon>
        <taxon>Ephemeroptera</taxon>
        <taxon>Pisciforma</taxon>
        <taxon>Baetidae</taxon>
        <taxon>Cloeon</taxon>
    </lineage>
</organism>
<name>A0A8S1DZK6_9INSE</name>
<evidence type="ECO:0000256" key="4">
    <source>
        <dbReference type="ARBA" id="ARBA00022490"/>
    </source>
</evidence>
<keyword evidence="10" id="KW-0152">Cholesterol biosynthesis</keyword>
<dbReference type="AlphaFoldDB" id="A0A8S1DZK6"/>
<dbReference type="InterPro" id="IPR005919">
    <property type="entry name" value="Pmev_kin_anim"/>
</dbReference>
<keyword evidence="15" id="KW-1207">Sterol metabolism</keyword>
<proteinExistence type="predicted"/>
<evidence type="ECO:0000256" key="16">
    <source>
        <dbReference type="ARBA" id="ARBA00023221"/>
    </source>
</evidence>
<dbReference type="OrthoDB" id="2401875at2759"/>
<comment type="pathway">
    <text evidence="2">Isoprenoid biosynthesis; isopentenyl diphosphate biosynthesis via mevalonate pathway; isopentenyl diphosphate from (R)-mevalonate: step 2/3.</text>
</comment>
<evidence type="ECO:0000256" key="8">
    <source>
        <dbReference type="ARBA" id="ARBA00022741"/>
    </source>
</evidence>
<dbReference type="EC" id="2.7.4.2" evidence="3"/>
<dbReference type="InterPro" id="IPR027417">
    <property type="entry name" value="P-loop_NTPase"/>
</dbReference>
<evidence type="ECO:0000256" key="15">
    <source>
        <dbReference type="ARBA" id="ARBA00023166"/>
    </source>
</evidence>
<gene>
    <name evidence="19" type="ORF">CLODIP_2_CD13720</name>
</gene>
<evidence type="ECO:0000313" key="19">
    <source>
        <dbReference type="EMBL" id="CAB3387800.1"/>
    </source>
</evidence>
<dbReference type="PIRSF" id="PIRSF036639">
    <property type="entry name" value="PMK_anim"/>
    <property type="match status" value="1"/>
</dbReference>
<dbReference type="GO" id="GO:0006695">
    <property type="term" value="P:cholesterol biosynthetic process"/>
    <property type="evidence" value="ECO:0007669"/>
    <property type="project" value="UniProtKB-KW"/>
</dbReference>
<keyword evidence="16" id="KW-0753">Steroid metabolism</keyword>
<dbReference type="Gene3D" id="3.40.50.300">
    <property type="entry name" value="P-loop containing nucleotide triphosphate hydrolases"/>
    <property type="match status" value="1"/>
</dbReference>
<keyword evidence="14" id="KW-0443">Lipid metabolism</keyword>
<evidence type="ECO:0000256" key="7">
    <source>
        <dbReference type="ARBA" id="ARBA00022679"/>
    </source>
</evidence>
<keyword evidence="5" id="KW-0444">Lipid biosynthesis</keyword>
<dbReference type="FunFam" id="3.40.50.300:FF:001026">
    <property type="entry name" value="Phosphomevalonate kinase"/>
    <property type="match status" value="1"/>
</dbReference>
<evidence type="ECO:0000256" key="9">
    <source>
        <dbReference type="ARBA" id="ARBA00022777"/>
    </source>
</evidence>
<evidence type="ECO:0000256" key="3">
    <source>
        <dbReference type="ARBA" id="ARBA00012958"/>
    </source>
</evidence>
<evidence type="ECO:0000256" key="2">
    <source>
        <dbReference type="ARBA" id="ARBA00005017"/>
    </source>
</evidence>
<evidence type="ECO:0000256" key="10">
    <source>
        <dbReference type="ARBA" id="ARBA00022778"/>
    </source>
</evidence>
<dbReference type="Pfam" id="PF04275">
    <property type="entry name" value="P-mevalo_kinase"/>
    <property type="match status" value="1"/>
</dbReference>
<dbReference type="PANTHER" id="PTHR13101:SF1">
    <property type="entry name" value="PHOSPHOMEVALONATE KINASE"/>
    <property type="match status" value="1"/>
</dbReference>
<dbReference type="PANTHER" id="PTHR13101">
    <property type="entry name" value="PHOSPHOMEVALONATE KINASE"/>
    <property type="match status" value="1"/>
</dbReference>
<keyword evidence="11 18" id="KW-0067">ATP-binding</keyword>
<dbReference type="SUPFAM" id="SSF52540">
    <property type="entry name" value="P-loop containing nucleoside triphosphate hydrolases"/>
    <property type="match status" value="1"/>
</dbReference>
<keyword evidence="12" id="KW-0752">Steroid biosynthesis</keyword>
<evidence type="ECO:0000256" key="14">
    <source>
        <dbReference type="ARBA" id="ARBA00023098"/>
    </source>
</evidence>
<evidence type="ECO:0000256" key="13">
    <source>
        <dbReference type="ARBA" id="ARBA00023011"/>
    </source>
</evidence>
<evidence type="ECO:0000256" key="5">
    <source>
        <dbReference type="ARBA" id="ARBA00022516"/>
    </source>
</evidence>
<protein>
    <recommendedName>
        <fullName evidence="17">Phosphomevalonate kinase</fullName>
        <ecNumber evidence="3">2.7.4.2</ecNumber>
    </recommendedName>
</protein>
<feature type="binding site" evidence="18">
    <location>
        <position position="139"/>
    </location>
    <ligand>
        <name>ATP</name>
        <dbReference type="ChEBI" id="CHEBI:30616"/>
    </ligand>
</feature>
<feature type="binding site" evidence="18">
    <location>
        <begin position="12"/>
        <end position="18"/>
    </location>
    <ligand>
        <name>ATP</name>
        <dbReference type="ChEBI" id="CHEBI:30616"/>
    </ligand>
</feature>